<evidence type="ECO:0000313" key="4">
    <source>
        <dbReference type="Proteomes" id="UP000000845"/>
    </source>
</evidence>
<dbReference type="GO" id="GO:0003723">
    <property type="term" value="F:RNA binding"/>
    <property type="evidence" value="ECO:0007669"/>
    <property type="project" value="UniProtKB-KW"/>
</dbReference>
<evidence type="ECO:0000259" key="2">
    <source>
        <dbReference type="SMART" id="SM00363"/>
    </source>
</evidence>
<dbReference type="STRING" id="526218.Sterm_1087"/>
<dbReference type="RefSeq" id="WP_012860551.1">
    <property type="nucleotide sequence ID" value="NC_013517.1"/>
</dbReference>
<proteinExistence type="predicted"/>
<dbReference type="Pfam" id="PF17774">
    <property type="entry name" value="YlmH_RBD"/>
    <property type="match status" value="1"/>
</dbReference>
<evidence type="ECO:0000313" key="3">
    <source>
        <dbReference type="EMBL" id="ACZ07955.1"/>
    </source>
</evidence>
<sequence>MKKEKFLELFPKDAVNEARKLYNYFETAEKYEINIFTEEFYTPNFWKRLGVKIGSMNVKTCGLTEVSERRQILFENYEDKEAEYPNKILNIKNLSKFKKQEHKDYLGSLLGLNIKRELLGDILVYENGAYVIVSEKISDFLLNNLVQIGRTPCEVSVTDDMKELPETEFQEIIIRVNSERLDSIVSELVNISRGSASEAVESGNIMLNYVVQKRKDKNVDISDIITIRQHGKFIFSNDLGMTKKGKKKLLFKKYI</sequence>
<dbReference type="CDD" id="cd00165">
    <property type="entry name" value="S4"/>
    <property type="match status" value="1"/>
</dbReference>
<dbReference type="KEGG" id="str:Sterm_1087"/>
<dbReference type="Gene3D" id="3.30.70.330">
    <property type="match status" value="1"/>
</dbReference>
<reference evidence="4" key="1">
    <citation type="submission" date="2009-09" db="EMBL/GenBank/DDBJ databases">
        <title>The complete chromosome of Sebaldella termitidis ATCC 33386.</title>
        <authorList>
            <consortium name="US DOE Joint Genome Institute (JGI-PGF)"/>
            <person name="Lucas S."/>
            <person name="Copeland A."/>
            <person name="Lapidus A."/>
            <person name="Glavina del Rio T."/>
            <person name="Dalin E."/>
            <person name="Tice H."/>
            <person name="Bruce D."/>
            <person name="Goodwin L."/>
            <person name="Pitluck S."/>
            <person name="Kyrpides N."/>
            <person name="Mavromatis K."/>
            <person name="Ivanova N."/>
            <person name="Mikhailova N."/>
            <person name="Sims D."/>
            <person name="Meincke L."/>
            <person name="Brettin T."/>
            <person name="Detter J.C."/>
            <person name="Han C."/>
            <person name="Larimer F."/>
            <person name="Land M."/>
            <person name="Hauser L."/>
            <person name="Markowitz V."/>
            <person name="Cheng J.F."/>
            <person name="Hugenholtz P."/>
            <person name="Woyke T."/>
            <person name="Wu D."/>
            <person name="Eisen J.A."/>
        </authorList>
    </citation>
    <scope>NUCLEOTIDE SEQUENCE [LARGE SCALE GENOMIC DNA]</scope>
    <source>
        <strain evidence="4">ATCC 33386 / NCTC 11300</strain>
    </source>
</reference>
<dbReference type="InterPro" id="IPR002942">
    <property type="entry name" value="S4_RNA-bd"/>
</dbReference>
<gene>
    <name evidence="3" type="ordered locus">Sterm_1087</name>
</gene>
<reference evidence="3 4" key="2">
    <citation type="journal article" date="2010" name="Stand. Genomic Sci.">
        <title>Complete genome sequence of Sebaldella termitidis type strain (NCTC 11300).</title>
        <authorList>
            <person name="Harmon-Smith M."/>
            <person name="Celia L."/>
            <person name="Chertkov O."/>
            <person name="Lapidus A."/>
            <person name="Copeland A."/>
            <person name="Glavina Del Rio T."/>
            <person name="Nolan M."/>
            <person name="Lucas S."/>
            <person name="Tice H."/>
            <person name="Cheng J.F."/>
            <person name="Han C."/>
            <person name="Detter J.C."/>
            <person name="Bruce D."/>
            <person name="Goodwin L."/>
            <person name="Pitluck S."/>
            <person name="Pati A."/>
            <person name="Liolios K."/>
            <person name="Ivanova N."/>
            <person name="Mavromatis K."/>
            <person name="Mikhailova N."/>
            <person name="Chen A."/>
            <person name="Palaniappan K."/>
            <person name="Land M."/>
            <person name="Hauser L."/>
            <person name="Chang Y.J."/>
            <person name="Jeffries C.D."/>
            <person name="Brettin T."/>
            <person name="Goker M."/>
            <person name="Beck B."/>
            <person name="Bristow J."/>
            <person name="Eisen J.A."/>
            <person name="Markowitz V."/>
            <person name="Hugenholtz P."/>
            <person name="Kyrpides N.C."/>
            <person name="Klenk H.P."/>
            <person name="Chen F."/>
        </authorList>
    </citation>
    <scope>NUCLEOTIDE SEQUENCE [LARGE SCALE GENOMIC DNA]</scope>
    <source>
        <strain evidence="4">ATCC 33386 / NCTC 11300</strain>
    </source>
</reference>
<dbReference type="PROSITE" id="PS50889">
    <property type="entry name" value="S4"/>
    <property type="match status" value="1"/>
</dbReference>
<feature type="domain" description="RNA-binding S4" evidence="2">
    <location>
        <begin position="179"/>
        <end position="240"/>
    </location>
</feature>
<dbReference type="Proteomes" id="UP000000845">
    <property type="component" value="Chromosome"/>
</dbReference>
<accession>D1AFS0</accession>
<dbReference type="InterPro" id="IPR040591">
    <property type="entry name" value="RqcP2_RBD"/>
</dbReference>
<keyword evidence="4" id="KW-1185">Reference proteome</keyword>
<organism evidence="3 4">
    <name type="scientific">Sebaldella termitidis (strain ATCC 33386 / NCTC 11300)</name>
    <dbReference type="NCBI Taxonomy" id="526218"/>
    <lineage>
        <taxon>Bacteria</taxon>
        <taxon>Fusobacteriati</taxon>
        <taxon>Fusobacteriota</taxon>
        <taxon>Fusobacteriia</taxon>
        <taxon>Fusobacteriales</taxon>
        <taxon>Leptotrichiaceae</taxon>
        <taxon>Sebaldella</taxon>
    </lineage>
</organism>
<dbReference type="EMBL" id="CP001739">
    <property type="protein sequence ID" value="ACZ07955.1"/>
    <property type="molecule type" value="Genomic_DNA"/>
</dbReference>
<keyword evidence="1" id="KW-0694">RNA-binding</keyword>
<evidence type="ECO:0000256" key="1">
    <source>
        <dbReference type="PROSITE-ProRule" id="PRU00182"/>
    </source>
</evidence>
<dbReference type="eggNOG" id="COG2302">
    <property type="taxonomic scope" value="Bacteria"/>
</dbReference>
<dbReference type="SUPFAM" id="SSF55174">
    <property type="entry name" value="Alpha-L RNA-binding motif"/>
    <property type="match status" value="1"/>
</dbReference>
<dbReference type="InterPro" id="IPR012677">
    <property type="entry name" value="Nucleotide-bd_a/b_plait_sf"/>
</dbReference>
<dbReference type="HOGENOM" id="CLU_075687_1_0_0"/>
<dbReference type="SMART" id="SM00363">
    <property type="entry name" value="S4"/>
    <property type="match status" value="1"/>
</dbReference>
<protein>
    <submittedName>
        <fullName evidence="3">RNA-binding S4 domain protein</fullName>
    </submittedName>
</protein>
<name>D1AFS0_SEBTE</name>
<dbReference type="AlphaFoldDB" id="D1AFS0"/>